<dbReference type="EMBL" id="FCOL02000178">
    <property type="protein sequence ID" value="SAL85547.1"/>
    <property type="molecule type" value="Genomic_DNA"/>
</dbReference>
<comment type="caution">
    <text evidence="1">The sequence shown here is derived from an EMBL/GenBank/DDBJ whole genome shotgun (WGS) entry which is preliminary data.</text>
</comment>
<keyword evidence="2" id="KW-1185">Reference proteome</keyword>
<evidence type="ECO:0000313" key="1">
    <source>
        <dbReference type="EMBL" id="SAL85547.1"/>
    </source>
</evidence>
<dbReference type="AlphaFoldDB" id="A0A158KWS7"/>
<evidence type="ECO:0000313" key="2">
    <source>
        <dbReference type="Proteomes" id="UP000054925"/>
    </source>
</evidence>
<accession>A0A158KWS7</accession>
<reference evidence="1" key="1">
    <citation type="submission" date="2016-01" db="EMBL/GenBank/DDBJ databases">
        <authorList>
            <person name="Peeters C."/>
        </authorList>
    </citation>
    <scope>NUCLEOTIDE SEQUENCE [LARGE SCALE GENOMIC DNA]</scope>
    <source>
        <strain evidence="1">LMG 22937</strain>
    </source>
</reference>
<dbReference type="Proteomes" id="UP000054925">
    <property type="component" value="Unassembled WGS sequence"/>
</dbReference>
<sequence>MSHFHLTYLKSEGVWNDGDFDTPEIDYLAVLCRSCAPRTSGKVIKGAAEAGDVR</sequence>
<gene>
    <name evidence="1" type="ORF">AWB67_06972</name>
</gene>
<name>A0A158KWS7_9BURK</name>
<organism evidence="1 2">
    <name type="scientific">Caballeronia terrestris</name>
    <dbReference type="NCBI Taxonomy" id="1226301"/>
    <lineage>
        <taxon>Bacteria</taxon>
        <taxon>Pseudomonadati</taxon>
        <taxon>Pseudomonadota</taxon>
        <taxon>Betaproteobacteria</taxon>
        <taxon>Burkholderiales</taxon>
        <taxon>Burkholderiaceae</taxon>
        <taxon>Caballeronia</taxon>
    </lineage>
</organism>
<protein>
    <submittedName>
        <fullName evidence="1">Uncharacterized protein</fullName>
    </submittedName>
</protein>
<proteinExistence type="predicted"/>